<evidence type="ECO:0000313" key="1">
    <source>
        <dbReference type="EMBL" id="TFB03302.1"/>
    </source>
</evidence>
<gene>
    <name evidence="1" type="ORF">CCMA1212_004234</name>
</gene>
<reference evidence="1 2" key="1">
    <citation type="submission" date="2018-01" db="EMBL/GenBank/DDBJ databases">
        <title>Genome characterization of the sugarcane-associated fungus Trichoderma ghanense CCMA-1212 and their application in lignocelulose bioconversion.</title>
        <authorList>
            <person name="Steindorff A.S."/>
            <person name="Mendes T.D."/>
            <person name="Vilela E.S.D."/>
            <person name="Rodrigues D.S."/>
            <person name="Formighieri E.F."/>
            <person name="Melo I.S."/>
            <person name="Favaro L.C.L."/>
        </authorList>
    </citation>
    <scope>NUCLEOTIDE SEQUENCE [LARGE SCALE GENOMIC DNA]</scope>
    <source>
        <strain evidence="1 2">CCMA-1212</strain>
    </source>
</reference>
<proteinExistence type="predicted"/>
<organism evidence="1 2">
    <name type="scientific">Trichoderma ghanense</name>
    <dbReference type="NCBI Taxonomy" id="65468"/>
    <lineage>
        <taxon>Eukaryota</taxon>
        <taxon>Fungi</taxon>
        <taxon>Dikarya</taxon>
        <taxon>Ascomycota</taxon>
        <taxon>Pezizomycotina</taxon>
        <taxon>Sordariomycetes</taxon>
        <taxon>Hypocreomycetidae</taxon>
        <taxon>Hypocreales</taxon>
        <taxon>Hypocreaceae</taxon>
        <taxon>Trichoderma</taxon>
    </lineage>
</organism>
<evidence type="ECO:0000313" key="2">
    <source>
        <dbReference type="Proteomes" id="UP001642720"/>
    </source>
</evidence>
<comment type="caution">
    <text evidence="1">The sequence shown here is derived from an EMBL/GenBank/DDBJ whole genome shotgun (WGS) entry which is preliminary data.</text>
</comment>
<dbReference type="EMBL" id="PPTA01000005">
    <property type="protein sequence ID" value="TFB03302.1"/>
    <property type="molecule type" value="Genomic_DNA"/>
</dbReference>
<dbReference type="RefSeq" id="XP_073559503.1">
    <property type="nucleotide sequence ID" value="XM_073701549.1"/>
</dbReference>
<dbReference type="Proteomes" id="UP001642720">
    <property type="component" value="Unassembled WGS sequence"/>
</dbReference>
<protein>
    <submittedName>
        <fullName evidence="1">Uncharacterized protein</fullName>
    </submittedName>
</protein>
<dbReference type="GeneID" id="300575999"/>
<name>A0ABY2H711_9HYPO</name>
<accession>A0ABY2H711</accession>
<keyword evidence="2" id="KW-1185">Reference proteome</keyword>
<sequence length="77" mass="8615">MTDPSLYRYLQTPHHLKAVVTLSRSRSNLASAPPPNPRLGLLPPSLFQRNLDSVIPPRSDKSKYGYVNTCAFPVLPR</sequence>